<dbReference type="PROSITE" id="PS50188">
    <property type="entry name" value="B302_SPRY"/>
    <property type="match status" value="1"/>
</dbReference>
<feature type="region of interest" description="Disordered" evidence="2">
    <location>
        <begin position="1"/>
        <end position="27"/>
    </location>
</feature>
<proteinExistence type="predicted"/>
<dbReference type="InterPro" id="IPR043136">
    <property type="entry name" value="B30.2/SPRY_sf"/>
</dbReference>
<dbReference type="Gene3D" id="2.60.120.920">
    <property type="match status" value="1"/>
</dbReference>
<sequence>MSSSSSYSDSSNEDFTPAADKDHEMNSDDEIIVLDKNGPAKATQQQFKNFRERFIKMEMELKETKNLHMITKLELENVALQERMKHQKMMVKLNTLQAKMLKMEQDKQQTEMEKNASVDQITKLNTEQQRLFQRISTLEKINQQQNLFYNFQQNYWDANSCNGGQLAITDDNCLTVHYNKYDIYFRSIFAKYPVLLNIGSTDTFYFEISIINMERYADFGFAVNQADGAIRMRKGNYAYSNSGAFCINNVLKLSYAKYAYGAGDTVGCGVDLASRRIFLTKNGEFLESFELVLPSNDLPLIPFVTLWSYDDKIEANFGPKFEFNLATL</sequence>
<evidence type="ECO:0000256" key="1">
    <source>
        <dbReference type="SAM" id="Coils"/>
    </source>
</evidence>
<protein>
    <recommendedName>
        <fullName evidence="3">B30.2/SPRY domain-containing protein</fullName>
    </recommendedName>
</protein>
<name>A0ABD2J1M6_9BILA</name>
<evidence type="ECO:0000259" key="3">
    <source>
        <dbReference type="PROSITE" id="PS50188"/>
    </source>
</evidence>
<reference evidence="4 5" key="1">
    <citation type="submission" date="2024-10" db="EMBL/GenBank/DDBJ databases">
        <authorList>
            <person name="Kim D."/>
        </authorList>
    </citation>
    <scope>NUCLEOTIDE SEQUENCE [LARGE SCALE GENOMIC DNA]</scope>
    <source>
        <strain evidence="4">BH-2024</strain>
    </source>
</reference>
<accession>A0ABD2J1M6</accession>
<dbReference type="EMBL" id="JBICBT010001187">
    <property type="protein sequence ID" value="KAL3079488.1"/>
    <property type="molecule type" value="Genomic_DNA"/>
</dbReference>
<keyword evidence="1" id="KW-0175">Coiled coil</keyword>
<dbReference type="CDD" id="cd12885">
    <property type="entry name" value="SPRY_RanBP_like"/>
    <property type="match status" value="1"/>
</dbReference>
<evidence type="ECO:0000313" key="4">
    <source>
        <dbReference type="EMBL" id="KAL3079488.1"/>
    </source>
</evidence>
<comment type="caution">
    <text evidence="4">The sequence shown here is derived from an EMBL/GenBank/DDBJ whole genome shotgun (WGS) entry which is preliminary data.</text>
</comment>
<feature type="coiled-coil region" evidence="1">
    <location>
        <begin position="70"/>
        <end position="113"/>
    </location>
</feature>
<dbReference type="InterPro" id="IPR013320">
    <property type="entry name" value="ConA-like_dom_sf"/>
</dbReference>
<dbReference type="SUPFAM" id="SSF49899">
    <property type="entry name" value="Concanavalin A-like lectins/glucanases"/>
    <property type="match status" value="1"/>
</dbReference>
<dbReference type="InterPro" id="IPR001870">
    <property type="entry name" value="B30.2/SPRY"/>
</dbReference>
<evidence type="ECO:0000256" key="2">
    <source>
        <dbReference type="SAM" id="MobiDB-lite"/>
    </source>
</evidence>
<evidence type="ECO:0000313" key="5">
    <source>
        <dbReference type="Proteomes" id="UP001620626"/>
    </source>
</evidence>
<dbReference type="AlphaFoldDB" id="A0ABD2J1M6"/>
<dbReference type="InterPro" id="IPR044736">
    <property type="entry name" value="Gid1/RanBPM/SPLA_SPRY"/>
</dbReference>
<dbReference type="Proteomes" id="UP001620626">
    <property type="component" value="Unassembled WGS sequence"/>
</dbReference>
<feature type="domain" description="B30.2/SPRY" evidence="3">
    <location>
        <begin position="133"/>
        <end position="322"/>
    </location>
</feature>
<feature type="compositionally biased region" description="Low complexity" evidence="2">
    <location>
        <begin position="1"/>
        <end position="10"/>
    </location>
</feature>
<dbReference type="Pfam" id="PF00622">
    <property type="entry name" value="SPRY"/>
    <property type="match status" value="1"/>
</dbReference>
<gene>
    <name evidence="4" type="ORF">niasHT_031817</name>
</gene>
<dbReference type="SMART" id="SM00449">
    <property type="entry name" value="SPRY"/>
    <property type="match status" value="1"/>
</dbReference>
<keyword evidence="5" id="KW-1185">Reference proteome</keyword>
<dbReference type="InterPro" id="IPR003877">
    <property type="entry name" value="SPRY_dom"/>
</dbReference>
<organism evidence="4 5">
    <name type="scientific">Heterodera trifolii</name>
    <dbReference type="NCBI Taxonomy" id="157864"/>
    <lineage>
        <taxon>Eukaryota</taxon>
        <taxon>Metazoa</taxon>
        <taxon>Ecdysozoa</taxon>
        <taxon>Nematoda</taxon>
        <taxon>Chromadorea</taxon>
        <taxon>Rhabditida</taxon>
        <taxon>Tylenchina</taxon>
        <taxon>Tylenchomorpha</taxon>
        <taxon>Tylenchoidea</taxon>
        <taxon>Heteroderidae</taxon>
        <taxon>Heteroderinae</taxon>
        <taxon>Heterodera</taxon>
    </lineage>
</organism>